<sequence>MTLRLVFHLPLRQTVDDATVGIALVGAAAGDIASVTADAASDTAAFYEAASARHAQVVVPPTRTARVSRRGPRSKARDRVISEVETLGRRGSKREGEVAKGVPPVTAASELYVQGPRLTGVDLDDRLLAVVAPYGSVSLDGSMDEPPYLLLQGRRLHDVCAGRGTDGVLFQRHPRRLHQPTDSADKIDYQKVRSVAHDAALVAWHLADAEQRPKAKPLPPELTVP</sequence>
<proteinExistence type="predicted"/>
<accession>A0A143PLW0</accession>
<dbReference type="EMBL" id="CP015136">
    <property type="protein sequence ID" value="AMY09416.1"/>
    <property type="molecule type" value="Genomic_DNA"/>
</dbReference>
<organism evidence="1 2">
    <name type="scientific">Luteitalea pratensis</name>
    <dbReference type="NCBI Taxonomy" id="1855912"/>
    <lineage>
        <taxon>Bacteria</taxon>
        <taxon>Pseudomonadati</taxon>
        <taxon>Acidobacteriota</taxon>
        <taxon>Vicinamibacteria</taxon>
        <taxon>Vicinamibacterales</taxon>
        <taxon>Vicinamibacteraceae</taxon>
        <taxon>Luteitalea</taxon>
    </lineage>
</organism>
<dbReference type="STRING" id="1855912.LuPra_02633"/>
<evidence type="ECO:0000313" key="1">
    <source>
        <dbReference type="EMBL" id="AMY09416.1"/>
    </source>
</evidence>
<reference evidence="1 2" key="1">
    <citation type="journal article" date="2016" name="Genome Announc.">
        <title>First Complete Genome Sequence of a Subdivision 6 Acidobacterium Strain.</title>
        <authorList>
            <person name="Huang S."/>
            <person name="Vieira S."/>
            <person name="Bunk B."/>
            <person name="Riedel T."/>
            <person name="Sproer C."/>
            <person name="Overmann J."/>
        </authorList>
    </citation>
    <scope>NUCLEOTIDE SEQUENCE [LARGE SCALE GENOMIC DNA]</scope>
    <source>
        <strain evidence="2">DSM 100886 HEG_-6_39</strain>
    </source>
</reference>
<reference evidence="2" key="2">
    <citation type="submission" date="2016-04" db="EMBL/GenBank/DDBJ databases">
        <title>First Complete Genome Sequence of a Subdivision 6 Acidobacterium.</title>
        <authorList>
            <person name="Huang S."/>
            <person name="Vieira S."/>
            <person name="Bunk B."/>
            <person name="Riedel T."/>
            <person name="Sproeer C."/>
            <person name="Overmann J."/>
        </authorList>
    </citation>
    <scope>NUCLEOTIDE SEQUENCE [LARGE SCALE GENOMIC DNA]</scope>
    <source>
        <strain evidence="2">DSM 100886 HEG_-6_39</strain>
    </source>
</reference>
<protein>
    <submittedName>
        <fullName evidence="1">Uncharacterized protein</fullName>
    </submittedName>
</protein>
<name>A0A143PLW0_LUTPR</name>
<dbReference type="Proteomes" id="UP000076079">
    <property type="component" value="Chromosome"/>
</dbReference>
<keyword evidence="2" id="KW-1185">Reference proteome</keyword>
<dbReference type="AlphaFoldDB" id="A0A143PLW0"/>
<dbReference type="RefSeq" id="WP_234800870.1">
    <property type="nucleotide sequence ID" value="NZ_CP015136.1"/>
</dbReference>
<dbReference type="KEGG" id="abac:LuPra_02633"/>
<gene>
    <name evidence="1" type="ORF">LuPra_02633</name>
</gene>
<evidence type="ECO:0000313" key="2">
    <source>
        <dbReference type="Proteomes" id="UP000076079"/>
    </source>
</evidence>